<dbReference type="InterPro" id="IPR004378">
    <property type="entry name" value="F420H2_quin_Rdtase"/>
</dbReference>
<dbReference type="NCBIfam" id="TIGR00026">
    <property type="entry name" value="hi_GC_TIGR00026"/>
    <property type="match status" value="1"/>
</dbReference>
<protein>
    <submittedName>
        <fullName evidence="4">Deazaflavin-dependent nitroreductase</fullName>
        <ecNumber evidence="4">1.-.-.-</ecNumber>
    </submittedName>
</protein>
<dbReference type="GO" id="GO:0005886">
    <property type="term" value="C:plasma membrane"/>
    <property type="evidence" value="ECO:0007669"/>
    <property type="project" value="TreeGrafter"/>
</dbReference>
<dbReference type="GO" id="GO:0052755">
    <property type="term" value="F:coenzyme F420H2:quinone oxidoreductase activity"/>
    <property type="evidence" value="ECO:0007669"/>
    <property type="project" value="RHEA"/>
</dbReference>
<evidence type="ECO:0000259" key="3">
    <source>
        <dbReference type="Pfam" id="PF01814"/>
    </source>
</evidence>
<dbReference type="KEGG" id="slx:SLAV_04795"/>
<reference evidence="4 5" key="1">
    <citation type="submission" date="2017-11" db="EMBL/GenBank/DDBJ databases">
        <title>Complete genome sequence of Streptomyces lavendulae subsp. lavendulae CCM 3239 (formerly 'Streptomyces aureofaciens CCM 3239'), the producer of the angucycline-type antibiotic auricin.</title>
        <authorList>
            <person name="Busche T."/>
            <person name="Novakova R."/>
            <person name="Al'Dilaimi A."/>
            <person name="Homerova D."/>
            <person name="Feckova L."/>
            <person name="Rezuchova B."/>
            <person name="Mingyar E."/>
            <person name="Csolleiova D."/>
            <person name="Bekeova C."/>
            <person name="Winkler A."/>
            <person name="Sevcikova B."/>
            <person name="Kalinowski J."/>
            <person name="Kormanec J."/>
            <person name="Ruckert C."/>
        </authorList>
    </citation>
    <scope>NUCLEOTIDE SEQUENCE [LARGE SCALE GENOMIC DNA]</scope>
    <source>
        <strain evidence="4 5">CCM 3239</strain>
    </source>
</reference>
<accession>A0A2K8PB52</accession>
<evidence type="ECO:0000256" key="2">
    <source>
        <dbReference type="ARBA" id="ARBA00049106"/>
    </source>
</evidence>
<comment type="catalytic activity">
    <reaction evidence="2">
        <text>oxidized coenzyme F420-(gamma-L-Glu)(n) + a quinol + H(+) = reduced coenzyme F420-(gamma-L-Glu)(n) + a quinone</text>
        <dbReference type="Rhea" id="RHEA:39663"/>
        <dbReference type="Rhea" id="RHEA-COMP:12939"/>
        <dbReference type="Rhea" id="RHEA-COMP:14378"/>
        <dbReference type="ChEBI" id="CHEBI:15378"/>
        <dbReference type="ChEBI" id="CHEBI:24646"/>
        <dbReference type="ChEBI" id="CHEBI:132124"/>
        <dbReference type="ChEBI" id="CHEBI:133980"/>
        <dbReference type="ChEBI" id="CHEBI:139511"/>
    </reaction>
</comment>
<dbReference type="InterPro" id="IPR012312">
    <property type="entry name" value="Hemerythrin-like"/>
</dbReference>
<keyword evidence="4" id="KW-0560">Oxidoreductase</keyword>
<dbReference type="Proteomes" id="UP000231791">
    <property type="component" value="Chromosome"/>
</dbReference>
<dbReference type="InterPro" id="IPR012349">
    <property type="entry name" value="Split_barrel_FMN-bd"/>
</dbReference>
<dbReference type="AlphaFoldDB" id="A0A2K8PB52"/>
<dbReference type="GO" id="GO:0070967">
    <property type="term" value="F:coenzyme F420 binding"/>
    <property type="evidence" value="ECO:0007669"/>
    <property type="project" value="TreeGrafter"/>
</dbReference>
<gene>
    <name evidence="4" type="primary">ddn1</name>
    <name evidence="4" type="ORF">SLAV_04795</name>
</gene>
<dbReference type="Gene3D" id="2.30.110.10">
    <property type="entry name" value="Electron Transport, Fmn-binding Protein, Chain A"/>
    <property type="match status" value="1"/>
</dbReference>
<dbReference type="PANTHER" id="PTHR39428:SF1">
    <property type="entry name" value="F420H(2)-DEPENDENT QUINONE REDUCTASE RV1261C"/>
    <property type="match status" value="1"/>
</dbReference>
<dbReference type="PANTHER" id="PTHR39428">
    <property type="entry name" value="F420H(2)-DEPENDENT QUINONE REDUCTASE RV1261C"/>
    <property type="match status" value="1"/>
</dbReference>
<name>A0A2K8PB52_STRLA</name>
<organism evidence="4 5">
    <name type="scientific">Streptomyces lavendulae subsp. lavendulae</name>
    <dbReference type="NCBI Taxonomy" id="58340"/>
    <lineage>
        <taxon>Bacteria</taxon>
        <taxon>Bacillati</taxon>
        <taxon>Actinomycetota</taxon>
        <taxon>Actinomycetes</taxon>
        <taxon>Kitasatosporales</taxon>
        <taxon>Streptomycetaceae</taxon>
        <taxon>Streptomyces</taxon>
    </lineage>
</organism>
<proteinExistence type="inferred from homology"/>
<dbReference type="CDD" id="cd12108">
    <property type="entry name" value="Hr-like"/>
    <property type="match status" value="1"/>
</dbReference>
<evidence type="ECO:0000256" key="1">
    <source>
        <dbReference type="ARBA" id="ARBA00008710"/>
    </source>
</evidence>
<dbReference type="EC" id="1.-.-.-" evidence="4"/>
<dbReference type="Gene3D" id="1.20.120.520">
    <property type="entry name" value="nmb1532 protein domain like"/>
    <property type="match status" value="1"/>
</dbReference>
<dbReference type="Pfam" id="PF04075">
    <property type="entry name" value="F420H2_quin_red"/>
    <property type="match status" value="1"/>
</dbReference>
<dbReference type="SUPFAM" id="SSF50475">
    <property type="entry name" value="FMN-binding split barrel"/>
    <property type="match status" value="1"/>
</dbReference>
<keyword evidence="5" id="KW-1185">Reference proteome</keyword>
<evidence type="ECO:0000313" key="4">
    <source>
        <dbReference type="EMBL" id="ATZ22865.1"/>
    </source>
</evidence>
<feature type="domain" description="Hemerythrin-like" evidence="3">
    <location>
        <begin position="164"/>
        <end position="302"/>
    </location>
</feature>
<comment type="similarity">
    <text evidence="1">Belongs to the F420H(2)-dependent quinone reductase family.</text>
</comment>
<dbReference type="EMBL" id="CP024985">
    <property type="protein sequence ID" value="ATZ22865.1"/>
    <property type="molecule type" value="Genomic_DNA"/>
</dbReference>
<evidence type="ECO:0000313" key="5">
    <source>
        <dbReference type="Proteomes" id="UP000231791"/>
    </source>
</evidence>
<sequence length="320" mass="34858">MPHPTHPEDTTVPTSFNQSVIDEFRAHDGRVGGPFEGADLLLLTTTGARSGTPHTTPLGYVRHEGALIVIASDLGSPHHPDWYHNLLAHPQVRVELGADTFEALAVPAEGARREALFAHVVKAEPGYGDHQARTARTLPVVVLGPAEPDGWRSPGEVRTLAGKLLEVHTWLRAQLRHVSAETEAHLAARAAHTGPGEPPAPGLGLQIRQRCLAFCQSLEFHHTSEDAHLFPGIAAHHPHLADTFERLREEHRTVARIQSELVDLLGRVAIAEPERLRAGLRRMTEELTAHLDHEERTLLPLLEEVPWPPAGPAGPPAGRG</sequence>
<dbReference type="Pfam" id="PF01814">
    <property type="entry name" value="Hemerythrin"/>
    <property type="match status" value="1"/>
</dbReference>